<reference evidence="1 2" key="1">
    <citation type="journal article" date="2015" name="Genome Announc.">
        <title>Next-Generation Whole-Genome Sequencing of Eight Strains of Bacillus cereus, Isolated from Food.</title>
        <authorList>
            <person name="Krawczyk A.O."/>
            <person name="de Jong A."/>
            <person name="Eijlander R.T."/>
            <person name="Berendsen E.M."/>
            <person name="Holsappel S."/>
            <person name="Wells-Bennik M.H."/>
            <person name="Kuipers O.P."/>
        </authorList>
    </citation>
    <scope>NUCLEOTIDE SEQUENCE [LARGE SCALE GENOMIC DNA]</scope>
    <source>
        <strain evidence="1 2">B4147</strain>
    </source>
</reference>
<dbReference type="Gene3D" id="3.40.50.1860">
    <property type="match status" value="1"/>
</dbReference>
<proteinExistence type="predicted"/>
<dbReference type="GO" id="GO:0047689">
    <property type="term" value="F:aspartate racemase activity"/>
    <property type="evidence" value="ECO:0007669"/>
    <property type="project" value="UniProtKB-EC"/>
</dbReference>
<keyword evidence="1" id="KW-0413">Isomerase</keyword>
<reference evidence="2" key="2">
    <citation type="submission" date="2015-04" db="EMBL/GenBank/DDBJ databases">
        <title>Draft Genome Sequences of Eight Spore-Forming Food Isolates of Bacillus cereus Genome sequencing.</title>
        <authorList>
            <person name="Krawcyk A.O."/>
            <person name="de Jong A."/>
            <person name="Eijlander R.T."/>
            <person name="Berendsen E.M."/>
            <person name="Holsappel S."/>
            <person name="Wells-Bennik M."/>
            <person name="Kuipers O.P."/>
        </authorList>
    </citation>
    <scope>NUCLEOTIDE SEQUENCE [LARGE SCALE GENOMIC DNA]</scope>
    <source>
        <strain evidence="2">B4147</strain>
    </source>
</reference>
<dbReference type="AlphaFoldDB" id="A0A0G8C3Y8"/>
<evidence type="ECO:0000313" key="2">
    <source>
        <dbReference type="Proteomes" id="UP000035350"/>
    </source>
</evidence>
<gene>
    <name evidence="1" type="ORF">B4147_4790</name>
</gene>
<sequence>MISQIITFIKSGEVEEARELWNALVLQLREEVDTVIIACTDLNVVASEDFVDSSQCLAKAVVRMYVENIRGSK</sequence>
<dbReference type="EMBL" id="LCYN01000029">
    <property type="protein sequence ID" value="KKZ93851.1"/>
    <property type="molecule type" value="Genomic_DNA"/>
</dbReference>
<protein>
    <submittedName>
        <fullName evidence="1">Aspartate racemase</fullName>
        <ecNumber evidence="1">5.1.1.13</ecNumber>
    </submittedName>
</protein>
<evidence type="ECO:0000313" key="1">
    <source>
        <dbReference type="EMBL" id="KKZ93851.1"/>
    </source>
</evidence>
<dbReference type="PATRIC" id="fig|1396.433.peg.3428"/>
<name>A0A0G8C3Y8_9BACI</name>
<dbReference type="InterPro" id="IPR001920">
    <property type="entry name" value="Asp/Glu_race"/>
</dbReference>
<organism evidence="1 2">
    <name type="scientific">Bacillus wiedmannii</name>
    <dbReference type="NCBI Taxonomy" id="1890302"/>
    <lineage>
        <taxon>Bacteria</taxon>
        <taxon>Bacillati</taxon>
        <taxon>Bacillota</taxon>
        <taxon>Bacilli</taxon>
        <taxon>Bacillales</taxon>
        <taxon>Bacillaceae</taxon>
        <taxon>Bacillus</taxon>
        <taxon>Bacillus cereus group</taxon>
    </lineage>
</organism>
<dbReference type="Proteomes" id="UP000035350">
    <property type="component" value="Unassembled WGS sequence"/>
</dbReference>
<dbReference type="SUPFAM" id="SSF53681">
    <property type="entry name" value="Aspartate/glutamate racemase"/>
    <property type="match status" value="1"/>
</dbReference>
<dbReference type="EC" id="5.1.1.13" evidence="1"/>
<comment type="caution">
    <text evidence="1">The sequence shown here is derived from an EMBL/GenBank/DDBJ whole genome shotgun (WGS) entry which is preliminary data.</text>
</comment>
<accession>A0A0G8C3Y8</accession>